<sequence>MAWNIYNIFTNTPMVPDQHWAQKIFYIHVPVAWTGFLSYFIVMVAGILYLINKEQKWDRLGLAAAEIGTLFITLVLITGPIWAKPIWGTWWTWEPRLTTTLILFLIYVGYFMLRSFGGHPERTSRYAAVLGIIAFIDVPIIFYSVRFWEEKFQSHPQVEIMQQNPDIVVPFLISLIIFTMLFLYMLRLRMHVLRIINSRNKLK</sequence>
<protein>
    <recommendedName>
        <fullName evidence="8">Cytochrome c assembly protein domain-containing protein</fullName>
    </recommendedName>
</protein>
<gene>
    <name evidence="9" type="ORF">METZ01_LOCUS48203</name>
</gene>
<feature type="transmembrane region" description="Helical" evidence="7">
    <location>
        <begin position="24"/>
        <end position="51"/>
    </location>
</feature>
<evidence type="ECO:0000256" key="6">
    <source>
        <dbReference type="ARBA" id="ARBA00023136"/>
    </source>
</evidence>
<evidence type="ECO:0000259" key="8">
    <source>
        <dbReference type="Pfam" id="PF01578"/>
    </source>
</evidence>
<comment type="similarity">
    <text evidence="2">Belongs to the CcmC/CycZ/HelC family.</text>
</comment>
<dbReference type="InterPro" id="IPR045062">
    <property type="entry name" value="Cyt_c_biogenesis_CcsA/CcmC"/>
</dbReference>
<dbReference type="GO" id="GO:0005886">
    <property type="term" value="C:plasma membrane"/>
    <property type="evidence" value="ECO:0007669"/>
    <property type="project" value="TreeGrafter"/>
</dbReference>
<dbReference type="GO" id="GO:0017004">
    <property type="term" value="P:cytochrome complex assembly"/>
    <property type="evidence" value="ECO:0007669"/>
    <property type="project" value="UniProtKB-KW"/>
</dbReference>
<dbReference type="Pfam" id="PF01578">
    <property type="entry name" value="Cytochrom_C_asm"/>
    <property type="match status" value="1"/>
</dbReference>
<dbReference type="AlphaFoldDB" id="A0A381RW94"/>
<dbReference type="GO" id="GO:0015232">
    <property type="term" value="F:heme transmembrane transporter activity"/>
    <property type="evidence" value="ECO:0007669"/>
    <property type="project" value="InterPro"/>
</dbReference>
<feature type="transmembrane region" description="Helical" evidence="7">
    <location>
        <begin position="125"/>
        <end position="147"/>
    </location>
</feature>
<feature type="transmembrane region" description="Helical" evidence="7">
    <location>
        <begin position="95"/>
        <end position="113"/>
    </location>
</feature>
<dbReference type="GO" id="GO:0020037">
    <property type="term" value="F:heme binding"/>
    <property type="evidence" value="ECO:0007669"/>
    <property type="project" value="InterPro"/>
</dbReference>
<name>A0A381RW94_9ZZZZ</name>
<organism evidence="9">
    <name type="scientific">marine metagenome</name>
    <dbReference type="NCBI Taxonomy" id="408172"/>
    <lineage>
        <taxon>unclassified sequences</taxon>
        <taxon>metagenomes</taxon>
        <taxon>ecological metagenomes</taxon>
    </lineage>
</organism>
<dbReference type="PRINTS" id="PR01386">
    <property type="entry name" value="CCMCBIOGNSIS"/>
</dbReference>
<keyword evidence="4" id="KW-0201">Cytochrome c-type biogenesis</keyword>
<keyword evidence="3 7" id="KW-0812">Transmembrane</keyword>
<evidence type="ECO:0000313" key="9">
    <source>
        <dbReference type="EMBL" id="SUZ95349.1"/>
    </source>
</evidence>
<feature type="domain" description="Cytochrome c assembly protein" evidence="8">
    <location>
        <begin position="21"/>
        <end position="150"/>
    </location>
</feature>
<evidence type="ECO:0000256" key="1">
    <source>
        <dbReference type="ARBA" id="ARBA00004141"/>
    </source>
</evidence>
<reference evidence="9" key="1">
    <citation type="submission" date="2018-05" db="EMBL/GenBank/DDBJ databases">
        <authorList>
            <person name="Lanie J.A."/>
            <person name="Ng W.-L."/>
            <person name="Kazmierczak K.M."/>
            <person name="Andrzejewski T.M."/>
            <person name="Davidsen T.M."/>
            <person name="Wayne K.J."/>
            <person name="Tettelin H."/>
            <person name="Glass J.I."/>
            <person name="Rusch D."/>
            <person name="Podicherti R."/>
            <person name="Tsui H.-C.T."/>
            <person name="Winkler M.E."/>
        </authorList>
    </citation>
    <scope>NUCLEOTIDE SEQUENCE</scope>
</reference>
<dbReference type="PANTHER" id="PTHR30071">
    <property type="entry name" value="HEME EXPORTER PROTEIN C"/>
    <property type="match status" value="1"/>
</dbReference>
<dbReference type="InterPro" id="IPR003557">
    <property type="entry name" value="Cyt_c_biogenesis_CcmC"/>
</dbReference>
<keyword evidence="5 7" id="KW-1133">Transmembrane helix</keyword>
<feature type="transmembrane region" description="Helical" evidence="7">
    <location>
        <begin position="167"/>
        <end position="186"/>
    </location>
</feature>
<dbReference type="EMBL" id="UINC01002317">
    <property type="protein sequence ID" value="SUZ95349.1"/>
    <property type="molecule type" value="Genomic_DNA"/>
</dbReference>
<accession>A0A381RW94</accession>
<comment type="subcellular location">
    <subcellularLocation>
        <location evidence="1">Membrane</location>
        <topology evidence="1">Multi-pass membrane protein</topology>
    </subcellularLocation>
</comment>
<evidence type="ECO:0000256" key="3">
    <source>
        <dbReference type="ARBA" id="ARBA00022692"/>
    </source>
</evidence>
<dbReference type="InterPro" id="IPR002541">
    <property type="entry name" value="Cyt_c_assembly"/>
</dbReference>
<evidence type="ECO:0000256" key="2">
    <source>
        <dbReference type="ARBA" id="ARBA00005840"/>
    </source>
</evidence>
<dbReference type="PANTHER" id="PTHR30071:SF1">
    <property type="entry name" value="CYTOCHROME B_B6 PROTEIN-RELATED"/>
    <property type="match status" value="1"/>
</dbReference>
<evidence type="ECO:0000256" key="5">
    <source>
        <dbReference type="ARBA" id="ARBA00022989"/>
    </source>
</evidence>
<feature type="transmembrane region" description="Helical" evidence="7">
    <location>
        <begin position="63"/>
        <end position="83"/>
    </location>
</feature>
<evidence type="ECO:0000256" key="4">
    <source>
        <dbReference type="ARBA" id="ARBA00022748"/>
    </source>
</evidence>
<proteinExistence type="inferred from homology"/>
<evidence type="ECO:0000256" key="7">
    <source>
        <dbReference type="SAM" id="Phobius"/>
    </source>
</evidence>
<keyword evidence="6 7" id="KW-0472">Membrane</keyword>